<dbReference type="InterPro" id="IPR050319">
    <property type="entry name" value="ABC_transp_ATP-bind"/>
</dbReference>
<evidence type="ECO:0000256" key="2">
    <source>
        <dbReference type="ARBA" id="ARBA00022448"/>
    </source>
</evidence>
<evidence type="ECO:0000259" key="5">
    <source>
        <dbReference type="PROSITE" id="PS50893"/>
    </source>
</evidence>
<keyword evidence="4" id="KW-0067">ATP-binding</keyword>
<dbReference type="InterPro" id="IPR003593">
    <property type="entry name" value="AAA+_ATPase"/>
</dbReference>
<dbReference type="Gene3D" id="3.40.50.300">
    <property type="entry name" value="P-loop containing nucleotide triphosphate hydrolases"/>
    <property type="match status" value="1"/>
</dbReference>
<reference evidence="6 7" key="1">
    <citation type="journal article" date="2019" name="Int. J. Syst. Evol. Microbiol.">
        <title>The Global Catalogue of Microorganisms (GCM) 10K type strain sequencing project: providing services to taxonomists for standard genome sequencing and annotation.</title>
        <authorList>
            <consortium name="The Broad Institute Genomics Platform"/>
            <consortium name="The Broad Institute Genome Sequencing Center for Infectious Disease"/>
            <person name="Wu L."/>
            <person name="Ma J."/>
        </authorList>
    </citation>
    <scope>NUCLEOTIDE SEQUENCE [LARGE SCALE GENOMIC DNA]</scope>
    <source>
        <strain evidence="6 7">JCM 15933</strain>
    </source>
</reference>
<name>A0ABN1ZPD7_9ACTN</name>
<protein>
    <recommendedName>
        <fullName evidence="5">ABC transporter domain-containing protein</fullName>
    </recommendedName>
</protein>
<keyword evidence="7" id="KW-1185">Reference proteome</keyword>
<dbReference type="PROSITE" id="PS00211">
    <property type="entry name" value="ABC_TRANSPORTER_1"/>
    <property type="match status" value="1"/>
</dbReference>
<dbReference type="SMART" id="SM00382">
    <property type="entry name" value="AAA"/>
    <property type="match status" value="1"/>
</dbReference>
<dbReference type="SUPFAM" id="SSF52540">
    <property type="entry name" value="P-loop containing nucleoside triphosphate hydrolases"/>
    <property type="match status" value="1"/>
</dbReference>
<gene>
    <name evidence="6" type="ORF">GCM10009827_012370</name>
</gene>
<comment type="similarity">
    <text evidence="1">Belongs to the ABC transporter superfamily.</text>
</comment>
<accession>A0ABN1ZPD7</accession>
<keyword evidence="3" id="KW-0547">Nucleotide-binding</keyword>
<evidence type="ECO:0000313" key="6">
    <source>
        <dbReference type="EMBL" id="GAA1501824.1"/>
    </source>
</evidence>
<dbReference type="Proteomes" id="UP001501470">
    <property type="component" value="Unassembled WGS sequence"/>
</dbReference>
<dbReference type="InterPro" id="IPR017871">
    <property type="entry name" value="ABC_transporter-like_CS"/>
</dbReference>
<comment type="caution">
    <text evidence="6">The sequence shown here is derived from an EMBL/GenBank/DDBJ whole genome shotgun (WGS) entry which is preliminary data.</text>
</comment>
<evidence type="ECO:0000256" key="1">
    <source>
        <dbReference type="ARBA" id="ARBA00005417"/>
    </source>
</evidence>
<organism evidence="6 7">
    <name type="scientific">Dactylosporangium maewongense</name>
    <dbReference type="NCBI Taxonomy" id="634393"/>
    <lineage>
        <taxon>Bacteria</taxon>
        <taxon>Bacillati</taxon>
        <taxon>Actinomycetota</taxon>
        <taxon>Actinomycetes</taxon>
        <taxon>Micromonosporales</taxon>
        <taxon>Micromonosporaceae</taxon>
        <taxon>Dactylosporangium</taxon>
    </lineage>
</organism>
<proteinExistence type="inferred from homology"/>
<dbReference type="Pfam" id="PF00005">
    <property type="entry name" value="ABC_tran"/>
    <property type="match status" value="1"/>
</dbReference>
<dbReference type="InterPro" id="IPR027417">
    <property type="entry name" value="P-loop_NTPase"/>
</dbReference>
<evidence type="ECO:0000256" key="4">
    <source>
        <dbReference type="ARBA" id="ARBA00022840"/>
    </source>
</evidence>
<dbReference type="EMBL" id="BAAAQD010000001">
    <property type="protein sequence ID" value="GAA1501824.1"/>
    <property type="molecule type" value="Genomic_DNA"/>
</dbReference>
<keyword evidence="2" id="KW-0813">Transport</keyword>
<dbReference type="PANTHER" id="PTHR43776">
    <property type="entry name" value="TRANSPORT ATP-BINDING PROTEIN"/>
    <property type="match status" value="1"/>
</dbReference>
<evidence type="ECO:0000256" key="3">
    <source>
        <dbReference type="ARBA" id="ARBA00022741"/>
    </source>
</evidence>
<dbReference type="InterPro" id="IPR003439">
    <property type="entry name" value="ABC_transporter-like_ATP-bd"/>
</dbReference>
<sequence length="284" mass="30167">MADTGISTGQSAAAVRALSVTYRRGARLVHAARDVSIDIPRGRIVGLIGESGAGKSTVLRALLGLTKPTSGVVEIAGTDLSTVSAKAALALRNRIQVVMQNPYASLDPRWSVADSIAEPLRARSRQRGSEPMSKDDIARRVGEMLDRVRLPTSKLHSLPRELSGGERQRVAIARALSVRPAILVADEPVTALDNVTTAEILGLLEELHAEVGLAILIVSHSMSVIAQLADDVHVMQDGRVVESGSAESVLDHPQHPHTAMLIAASRYLDEWDGSGPELTTAAAR</sequence>
<dbReference type="PROSITE" id="PS50893">
    <property type="entry name" value="ABC_TRANSPORTER_2"/>
    <property type="match status" value="1"/>
</dbReference>
<dbReference type="PANTHER" id="PTHR43776:SF7">
    <property type="entry name" value="D,D-DIPEPTIDE TRANSPORT ATP-BINDING PROTEIN DDPF-RELATED"/>
    <property type="match status" value="1"/>
</dbReference>
<feature type="domain" description="ABC transporter" evidence="5">
    <location>
        <begin position="15"/>
        <end position="262"/>
    </location>
</feature>
<dbReference type="CDD" id="cd03257">
    <property type="entry name" value="ABC_NikE_OppD_transporters"/>
    <property type="match status" value="1"/>
</dbReference>
<evidence type="ECO:0000313" key="7">
    <source>
        <dbReference type="Proteomes" id="UP001501470"/>
    </source>
</evidence>